<evidence type="ECO:0000313" key="3">
    <source>
        <dbReference type="Proteomes" id="UP000664991"/>
    </source>
</evidence>
<dbReference type="GO" id="GO:0006974">
    <property type="term" value="P:DNA damage response"/>
    <property type="evidence" value="ECO:0007669"/>
    <property type="project" value="TreeGrafter"/>
</dbReference>
<dbReference type="Gene3D" id="3.40.220.10">
    <property type="entry name" value="Leucine Aminopeptidase, subunit E, domain 1"/>
    <property type="match status" value="1"/>
</dbReference>
<protein>
    <recommendedName>
        <fullName evidence="1">Macro domain-containing protein</fullName>
    </recommendedName>
</protein>
<accession>A0A836CXK2</accession>
<dbReference type="GO" id="GO:0005654">
    <property type="term" value="C:nucleoplasm"/>
    <property type="evidence" value="ECO:0007669"/>
    <property type="project" value="TreeGrafter"/>
</dbReference>
<dbReference type="EMBL" id="JAEMGP010000013">
    <property type="protein sequence ID" value="KAG5201329.1"/>
    <property type="molecule type" value="Genomic_DNA"/>
</dbReference>
<dbReference type="GO" id="GO:0042278">
    <property type="term" value="P:purine nucleoside metabolic process"/>
    <property type="evidence" value="ECO:0007669"/>
    <property type="project" value="TreeGrafter"/>
</dbReference>
<sequence>MRNSKPREPNGGTGTQARVSRVILLPLCKAASHKGKASKSLSTWKALVDGCIHRAAGPCLLAECRNLNGCETGHAKITCGYDLPAKLASPVPFLVSVFTLCERVKSRANGLPSYLESIFRSGWSDSPFTNIGHSSFLPPYYLCDTVDRFHPEDKQISDDFQTGDCP</sequence>
<evidence type="ECO:0000313" key="2">
    <source>
        <dbReference type="EMBL" id="KAG5201329.1"/>
    </source>
</evidence>
<dbReference type="InterPro" id="IPR002589">
    <property type="entry name" value="Macro_dom"/>
</dbReference>
<dbReference type="Proteomes" id="UP000664991">
    <property type="component" value="Unassembled WGS sequence"/>
</dbReference>
<dbReference type="AlphaFoldDB" id="A0A836CXK2"/>
<comment type="caution">
    <text evidence="2">The sequence shown here is derived from an EMBL/GenBank/DDBJ whole genome shotgun (WGS) entry which is preliminary data.</text>
</comment>
<feature type="domain" description="Macro" evidence="1">
    <location>
        <begin position="43"/>
        <end position="87"/>
    </location>
</feature>
<dbReference type="GO" id="GO:0140291">
    <property type="term" value="P:peptidyl-glutamate ADP-deribosylation"/>
    <property type="evidence" value="ECO:0007669"/>
    <property type="project" value="TreeGrafter"/>
</dbReference>
<dbReference type="Pfam" id="PF01661">
    <property type="entry name" value="Macro"/>
    <property type="match status" value="1"/>
</dbReference>
<dbReference type="GO" id="GO:0140293">
    <property type="term" value="F:ADP-ribosylglutamate hydrolase activity"/>
    <property type="evidence" value="ECO:0007669"/>
    <property type="project" value="TreeGrafter"/>
</dbReference>
<name>A0A836CXK2_SHEEP</name>
<dbReference type="PANTHER" id="PTHR11106:SF104">
    <property type="entry name" value="ADP-RIBOSE GLYCOHYDROLASE MACROD2"/>
    <property type="match status" value="1"/>
</dbReference>
<dbReference type="InterPro" id="IPR043472">
    <property type="entry name" value="Macro_dom-like"/>
</dbReference>
<evidence type="ECO:0000259" key="1">
    <source>
        <dbReference type="Pfam" id="PF01661"/>
    </source>
</evidence>
<proteinExistence type="predicted"/>
<gene>
    <name evidence="2" type="ORF">JEQ12_004092</name>
</gene>
<reference evidence="2 3" key="1">
    <citation type="submission" date="2020-12" db="EMBL/GenBank/DDBJ databases">
        <title>De novo assembly of Tibetan sheep genome.</title>
        <authorList>
            <person name="Li X."/>
        </authorList>
    </citation>
    <scope>NUCLEOTIDE SEQUENCE [LARGE SCALE GENOMIC DNA]</scope>
    <source>
        <tissue evidence="2">Heart</tissue>
    </source>
</reference>
<organism evidence="2 3">
    <name type="scientific">Ovis aries</name>
    <name type="common">Sheep</name>
    <dbReference type="NCBI Taxonomy" id="9940"/>
    <lineage>
        <taxon>Eukaryota</taxon>
        <taxon>Metazoa</taxon>
        <taxon>Chordata</taxon>
        <taxon>Craniata</taxon>
        <taxon>Vertebrata</taxon>
        <taxon>Euteleostomi</taxon>
        <taxon>Mammalia</taxon>
        <taxon>Eutheria</taxon>
        <taxon>Laurasiatheria</taxon>
        <taxon>Artiodactyla</taxon>
        <taxon>Ruminantia</taxon>
        <taxon>Pecora</taxon>
        <taxon>Bovidae</taxon>
        <taxon>Caprinae</taxon>
        <taxon>Ovis</taxon>
    </lineage>
</organism>
<dbReference type="PANTHER" id="PTHR11106">
    <property type="entry name" value="GANGLIOSIDE INDUCED DIFFERENTIATION ASSOCIATED PROTEIN 2-RELATED"/>
    <property type="match status" value="1"/>
</dbReference>
<dbReference type="SUPFAM" id="SSF52949">
    <property type="entry name" value="Macro domain-like"/>
    <property type="match status" value="1"/>
</dbReference>